<proteinExistence type="predicted"/>
<dbReference type="AlphaFoldDB" id="A0A8X7UBJ7"/>
<comment type="caution">
    <text evidence="1">The sequence shown here is derived from an EMBL/GenBank/DDBJ whole genome shotgun (WGS) entry which is preliminary data.</text>
</comment>
<name>A0A8X7UBJ7_BRACI</name>
<evidence type="ECO:0000313" key="1">
    <source>
        <dbReference type="EMBL" id="KAG2271456.1"/>
    </source>
</evidence>
<dbReference type="Proteomes" id="UP000886595">
    <property type="component" value="Unassembled WGS sequence"/>
</dbReference>
<keyword evidence="2" id="KW-1185">Reference proteome</keyword>
<organism evidence="1 2">
    <name type="scientific">Brassica carinata</name>
    <name type="common">Ethiopian mustard</name>
    <name type="synonym">Abyssinian cabbage</name>
    <dbReference type="NCBI Taxonomy" id="52824"/>
    <lineage>
        <taxon>Eukaryota</taxon>
        <taxon>Viridiplantae</taxon>
        <taxon>Streptophyta</taxon>
        <taxon>Embryophyta</taxon>
        <taxon>Tracheophyta</taxon>
        <taxon>Spermatophyta</taxon>
        <taxon>Magnoliopsida</taxon>
        <taxon>eudicotyledons</taxon>
        <taxon>Gunneridae</taxon>
        <taxon>Pentapetalae</taxon>
        <taxon>rosids</taxon>
        <taxon>malvids</taxon>
        <taxon>Brassicales</taxon>
        <taxon>Brassicaceae</taxon>
        <taxon>Brassiceae</taxon>
        <taxon>Brassica</taxon>
    </lineage>
</organism>
<dbReference type="EMBL" id="JAAMPC010000013">
    <property type="protein sequence ID" value="KAG2271456.1"/>
    <property type="molecule type" value="Genomic_DNA"/>
</dbReference>
<protein>
    <submittedName>
        <fullName evidence="1">Uncharacterized protein</fullName>
    </submittedName>
</protein>
<reference evidence="1 2" key="1">
    <citation type="submission" date="2020-02" db="EMBL/GenBank/DDBJ databases">
        <authorList>
            <person name="Ma Q."/>
            <person name="Huang Y."/>
            <person name="Song X."/>
            <person name="Pei D."/>
        </authorList>
    </citation>
    <scope>NUCLEOTIDE SEQUENCE [LARGE SCALE GENOMIC DNA]</scope>
    <source>
        <strain evidence="1">Sxm20200214</strain>
        <tissue evidence="1">Leaf</tissue>
    </source>
</reference>
<evidence type="ECO:0000313" key="2">
    <source>
        <dbReference type="Proteomes" id="UP000886595"/>
    </source>
</evidence>
<sequence>MELIEMLYHLLSKERSNKIRKHVCTSWVPPLLGQKEEMALNKIVQLEKDEASHQADAGDGRFVWWTIMTRRSSRK</sequence>
<accession>A0A8X7UBJ7</accession>
<gene>
    <name evidence="1" type="ORF">Bca52824_066011</name>
</gene>